<sequence length="303" mass="34768">MQIQNLDTDEDIHVMSKLNVQEWSRLAAEELKKEWKVSDFQREQVRWVFLVIEEYPSMRSQFLNNPKLILGNDFRQKAERLKEQEPVHTGSNVRMGIRMSGITAGNTDGGPETNIPPHLRGNILSISDIFSSLSDENEQDANLSLQRTTTVAIAVEEQPGALKTADDLSLPPQPAVFKTTPEGITPNNHFPTPYEKENDINNYDHDFKKKDEQEEEKEGHENSTKLFHPFTIKNLEGDYETADNYDIIVPENITSGNTLQKYTSTYLYFIYILKSIVTMTFVFLSSNCLFFLKKYPTFSCKVV</sequence>
<keyword evidence="4" id="KW-1185">Reference proteome</keyword>
<accession>X6NNI8</accession>
<proteinExistence type="predicted"/>
<evidence type="ECO:0000256" key="1">
    <source>
        <dbReference type="SAM" id="MobiDB-lite"/>
    </source>
</evidence>
<dbReference type="EMBL" id="ASPP01007186">
    <property type="protein sequence ID" value="ETO27561.1"/>
    <property type="molecule type" value="Genomic_DNA"/>
</dbReference>
<keyword evidence="2" id="KW-1133">Transmembrane helix</keyword>
<evidence type="ECO:0000313" key="3">
    <source>
        <dbReference type="EMBL" id="ETO27561.1"/>
    </source>
</evidence>
<evidence type="ECO:0000256" key="2">
    <source>
        <dbReference type="SAM" id="Phobius"/>
    </source>
</evidence>
<keyword evidence="2" id="KW-0472">Membrane</keyword>
<organism evidence="3 4">
    <name type="scientific">Reticulomyxa filosa</name>
    <dbReference type="NCBI Taxonomy" id="46433"/>
    <lineage>
        <taxon>Eukaryota</taxon>
        <taxon>Sar</taxon>
        <taxon>Rhizaria</taxon>
        <taxon>Retaria</taxon>
        <taxon>Foraminifera</taxon>
        <taxon>Monothalamids</taxon>
        <taxon>Reticulomyxidae</taxon>
        <taxon>Reticulomyxa</taxon>
    </lineage>
</organism>
<gene>
    <name evidence="3" type="ORF">RFI_09574</name>
</gene>
<name>X6NNI8_RETFI</name>
<evidence type="ECO:0000313" key="4">
    <source>
        <dbReference type="Proteomes" id="UP000023152"/>
    </source>
</evidence>
<comment type="caution">
    <text evidence="3">The sequence shown here is derived from an EMBL/GenBank/DDBJ whole genome shotgun (WGS) entry which is preliminary data.</text>
</comment>
<feature type="transmembrane region" description="Helical" evidence="2">
    <location>
        <begin position="266"/>
        <end position="292"/>
    </location>
</feature>
<keyword evidence="2" id="KW-0812">Transmembrane</keyword>
<feature type="region of interest" description="Disordered" evidence="1">
    <location>
        <begin position="177"/>
        <end position="202"/>
    </location>
</feature>
<dbReference type="AlphaFoldDB" id="X6NNI8"/>
<reference evidence="3 4" key="1">
    <citation type="journal article" date="2013" name="Curr. Biol.">
        <title>The Genome of the Foraminiferan Reticulomyxa filosa.</title>
        <authorList>
            <person name="Glockner G."/>
            <person name="Hulsmann N."/>
            <person name="Schleicher M."/>
            <person name="Noegel A.A."/>
            <person name="Eichinger L."/>
            <person name="Gallinger C."/>
            <person name="Pawlowski J."/>
            <person name="Sierra R."/>
            <person name="Euteneuer U."/>
            <person name="Pillet L."/>
            <person name="Moustafa A."/>
            <person name="Platzer M."/>
            <person name="Groth M."/>
            <person name="Szafranski K."/>
            <person name="Schliwa M."/>
        </authorList>
    </citation>
    <scope>NUCLEOTIDE SEQUENCE [LARGE SCALE GENOMIC DNA]</scope>
</reference>
<dbReference type="Proteomes" id="UP000023152">
    <property type="component" value="Unassembled WGS sequence"/>
</dbReference>
<protein>
    <submittedName>
        <fullName evidence="3">Uncharacterized protein</fullName>
    </submittedName>
</protein>